<gene>
    <name evidence="2" type="ORF">Amac_008820</name>
</gene>
<keyword evidence="1" id="KW-0812">Transmembrane</keyword>
<feature type="transmembrane region" description="Helical" evidence="1">
    <location>
        <begin position="74"/>
        <end position="96"/>
    </location>
</feature>
<keyword evidence="3" id="KW-1185">Reference proteome</keyword>
<keyword evidence="1" id="KW-0472">Membrane</keyword>
<reference evidence="2 3" key="1">
    <citation type="submission" date="2019-10" db="EMBL/GenBank/DDBJ databases">
        <title>Whole genome shotgun sequence of Acrocarpospora macrocephala NBRC 16266.</title>
        <authorList>
            <person name="Ichikawa N."/>
            <person name="Kimura A."/>
            <person name="Kitahashi Y."/>
            <person name="Komaki H."/>
            <person name="Oguchi A."/>
        </authorList>
    </citation>
    <scope>NUCLEOTIDE SEQUENCE [LARGE SCALE GENOMIC DNA]</scope>
    <source>
        <strain evidence="2 3">NBRC 16266</strain>
    </source>
</reference>
<name>A0A5M3WDZ2_9ACTN</name>
<protein>
    <submittedName>
        <fullName evidence="2">Uncharacterized protein</fullName>
    </submittedName>
</protein>
<evidence type="ECO:0000256" key="1">
    <source>
        <dbReference type="SAM" id="Phobius"/>
    </source>
</evidence>
<dbReference type="Proteomes" id="UP000331127">
    <property type="component" value="Unassembled WGS sequence"/>
</dbReference>
<accession>A0A5M3WDZ2</accession>
<dbReference type="PROSITE" id="PS51257">
    <property type="entry name" value="PROKAR_LIPOPROTEIN"/>
    <property type="match status" value="1"/>
</dbReference>
<dbReference type="AlphaFoldDB" id="A0A5M3WDZ2"/>
<organism evidence="2 3">
    <name type="scientific">Acrocarpospora macrocephala</name>
    <dbReference type="NCBI Taxonomy" id="150177"/>
    <lineage>
        <taxon>Bacteria</taxon>
        <taxon>Bacillati</taxon>
        <taxon>Actinomycetota</taxon>
        <taxon>Actinomycetes</taxon>
        <taxon>Streptosporangiales</taxon>
        <taxon>Streptosporangiaceae</taxon>
        <taxon>Acrocarpospora</taxon>
    </lineage>
</organism>
<evidence type="ECO:0000313" key="2">
    <source>
        <dbReference type="EMBL" id="GES07287.1"/>
    </source>
</evidence>
<comment type="caution">
    <text evidence="2">The sequence shown here is derived from an EMBL/GenBank/DDBJ whole genome shotgun (WGS) entry which is preliminary data.</text>
</comment>
<keyword evidence="1" id="KW-1133">Transmembrane helix</keyword>
<sequence length="118" mass="13158">MSVVTRILRAIATVALWVSCCGVSSYLSARVHDIPALTQRGYAVGDLVGLVVSWTPAIILGALARLVSYRARDGLMYLIPVYGPFIFAPTILWRVAYLPRRDWQPRPDEIDMAIREVV</sequence>
<dbReference type="EMBL" id="BLAE01000006">
    <property type="protein sequence ID" value="GES07287.1"/>
    <property type="molecule type" value="Genomic_DNA"/>
</dbReference>
<proteinExistence type="predicted"/>
<feature type="transmembrane region" description="Helical" evidence="1">
    <location>
        <begin position="7"/>
        <end position="27"/>
    </location>
</feature>
<evidence type="ECO:0000313" key="3">
    <source>
        <dbReference type="Proteomes" id="UP000331127"/>
    </source>
</evidence>
<feature type="transmembrane region" description="Helical" evidence="1">
    <location>
        <begin position="47"/>
        <end position="67"/>
    </location>
</feature>